<name>A0AAC9U1Z8_9GAMM</name>
<protein>
    <submittedName>
        <fullName evidence="3">Prepilin-type cleavage/methylation domain-containing protein</fullName>
    </submittedName>
</protein>
<dbReference type="PROSITE" id="PS00409">
    <property type="entry name" value="PROKAR_NTER_METHYL"/>
    <property type="match status" value="1"/>
</dbReference>
<keyword evidence="2" id="KW-0472">Membrane</keyword>
<keyword evidence="2" id="KW-0812">Transmembrane</keyword>
<keyword evidence="2" id="KW-1133">Transmembrane helix</keyword>
<dbReference type="GO" id="GO:0043683">
    <property type="term" value="P:type IV pilus assembly"/>
    <property type="evidence" value="ECO:0007669"/>
    <property type="project" value="InterPro"/>
</dbReference>
<reference evidence="3 4" key="1">
    <citation type="submission" date="2017-06" db="EMBL/GenBank/DDBJ databases">
        <title>Complete genome sequence of Shewanella marisflavi EP1 associated with anaerobic 2,4-dinitrotoluene reduction and salt tolerance.</title>
        <authorList>
            <person name="Huang J."/>
        </authorList>
    </citation>
    <scope>NUCLEOTIDE SEQUENCE [LARGE SCALE GENOMIC DNA]</scope>
    <source>
        <strain evidence="3 4">EP1</strain>
    </source>
</reference>
<evidence type="ECO:0000256" key="2">
    <source>
        <dbReference type="SAM" id="Phobius"/>
    </source>
</evidence>
<dbReference type="PRINTS" id="PR00813">
    <property type="entry name" value="BCTERIALGSPG"/>
</dbReference>
<feature type="transmembrane region" description="Helical" evidence="2">
    <location>
        <begin position="12"/>
        <end position="32"/>
    </location>
</feature>
<dbReference type="InterPro" id="IPR012902">
    <property type="entry name" value="N_methyl_site"/>
</dbReference>
<dbReference type="GO" id="GO:0015628">
    <property type="term" value="P:protein secretion by the type II secretion system"/>
    <property type="evidence" value="ECO:0007669"/>
    <property type="project" value="InterPro"/>
</dbReference>
<evidence type="ECO:0000256" key="1">
    <source>
        <dbReference type="ARBA" id="ARBA00022481"/>
    </source>
</evidence>
<dbReference type="AlphaFoldDB" id="A0AAC9U1Z8"/>
<evidence type="ECO:0000313" key="3">
    <source>
        <dbReference type="EMBL" id="ASJ97574.1"/>
    </source>
</evidence>
<dbReference type="RefSeq" id="WP_088905182.1">
    <property type="nucleotide sequence ID" value="NZ_CP022272.1"/>
</dbReference>
<dbReference type="InterPro" id="IPR045584">
    <property type="entry name" value="Pilin-like"/>
</dbReference>
<sequence length="132" mass="14283">MKSFKLKGFTLIEVMIVVIIIGILAAIAYPSYIDYITKSARSEGVAAVMRVANLQEQYYLDNRAYATNMTELGFTTSPFLTEHGHYSVASSGTNSFTITATAQGAQASRDSTCATITMTSTGEKGPSTECWK</sequence>
<dbReference type="KEGG" id="smav:CFF01_13865"/>
<organism evidence="3 4">
    <name type="scientific">Shewanella marisflavi</name>
    <dbReference type="NCBI Taxonomy" id="260364"/>
    <lineage>
        <taxon>Bacteria</taxon>
        <taxon>Pseudomonadati</taxon>
        <taxon>Pseudomonadota</taxon>
        <taxon>Gammaproteobacteria</taxon>
        <taxon>Alteromonadales</taxon>
        <taxon>Shewanellaceae</taxon>
        <taxon>Shewanella</taxon>
    </lineage>
</organism>
<dbReference type="EMBL" id="CP022272">
    <property type="protein sequence ID" value="ASJ97574.1"/>
    <property type="molecule type" value="Genomic_DNA"/>
</dbReference>
<accession>A0AAC9U1Z8</accession>
<dbReference type="PANTHER" id="PTHR30093">
    <property type="entry name" value="GENERAL SECRETION PATHWAY PROTEIN G"/>
    <property type="match status" value="1"/>
</dbReference>
<dbReference type="FunFam" id="3.30.700.10:FF:000002">
    <property type="entry name" value="Type 4 fimbrial biogenesis protein PilE"/>
    <property type="match status" value="1"/>
</dbReference>
<dbReference type="InterPro" id="IPR031982">
    <property type="entry name" value="PilE-like"/>
</dbReference>
<keyword evidence="1" id="KW-0488">Methylation</keyword>
<dbReference type="Pfam" id="PF16732">
    <property type="entry name" value="ComP_DUS"/>
    <property type="match status" value="1"/>
</dbReference>
<proteinExistence type="predicted"/>
<dbReference type="InterPro" id="IPR000983">
    <property type="entry name" value="Bac_GSPG_pilin"/>
</dbReference>
<evidence type="ECO:0000313" key="4">
    <source>
        <dbReference type="Proteomes" id="UP000198233"/>
    </source>
</evidence>
<dbReference type="Gene3D" id="3.30.700.10">
    <property type="entry name" value="Glycoprotein, Type 4 Pilin"/>
    <property type="match status" value="1"/>
</dbReference>
<dbReference type="Pfam" id="PF07963">
    <property type="entry name" value="N_methyl"/>
    <property type="match status" value="1"/>
</dbReference>
<dbReference type="SUPFAM" id="SSF54523">
    <property type="entry name" value="Pili subunits"/>
    <property type="match status" value="1"/>
</dbReference>
<gene>
    <name evidence="3" type="ORF">CFF01_13865</name>
</gene>
<dbReference type="NCBIfam" id="TIGR02532">
    <property type="entry name" value="IV_pilin_GFxxxE"/>
    <property type="match status" value="1"/>
</dbReference>
<dbReference type="Proteomes" id="UP000198233">
    <property type="component" value="Chromosome"/>
</dbReference>
<dbReference type="GO" id="GO:0015627">
    <property type="term" value="C:type II protein secretion system complex"/>
    <property type="evidence" value="ECO:0007669"/>
    <property type="project" value="InterPro"/>
</dbReference>
<dbReference type="PANTHER" id="PTHR30093:SF47">
    <property type="entry name" value="TYPE IV PILUS NON-CORE MINOR PILIN PILE"/>
    <property type="match status" value="1"/>
</dbReference>